<evidence type="ECO:0000313" key="2">
    <source>
        <dbReference type="Proteomes" id="UP000319783"/>
    </source>
</evidence>
<dbReference type="Proteomes" id="UP000319783">
    <property type="component" value="Unassembled WGS sequence"/>
</dbReference>
<name>A0A533QBS4_9BACT</name>
<reference evidence="1 2" key="1">
    <citation type="submission" date="2019-04" db="EMBL/GenBank/DDBJ databases">
        <title>Genome of a novel bacterium Candidatus Jettenia ecosi reconstructed from metagenome of an anammox bioreactor.</title>
        <authorList>
            <person name="Mardanov A.V."/>
            <person name="Beletsky A.V."/>
            <person name="Ravin N.V."/>
            <person name="Botchkova E.A."/>
            <person name="Litti Y.V."/>
            <person name="Nozhevnikova A.N."/>
        </authorList>
    </citation>
    <scope>NUCLEOTIDE SEQUENCE [LARGE SCALE GENOMIC DNA]</scope>
    <source>
        <strain evidence="1">J2</strain>
    </source>
</reference>
<protein>
    <submittedName>
        <fullName evidence="1">Uncharacterized protein</fullName>
    </submittedName>
</protein>
<dbReference type="AlphaFoldDB" id="A0A533QBS4"/>
<organism evidence="1 2">
    <name type="scientific">Candidatus Jettenia ecosi</name>
    <dbReference type="NCBI Taxonomy" id="2494326"/>
    <lineage>
        <taxon>Bacteria</taxon>
        <taxon>Pseudomonadati</taxon>
        <taxon>Planctomycetota</taxon>
        <taxon>Candidatus Brocadiia</taxon>
        <taxon>Candidatus Brocadiales</taxon>
        <taxon>Candidatus Brocadiaceae</taxon>
        <taxon>Candidatus Jettenia</taxon>
    </lineage>
</organism>
<evidence type="ECO:0000313" key="1">
    <source>
        <dbReference type="EMBL" id="TLD41869.1"/>
    </source>
</evidence>
<dbReference type="EMBL" id="SULG01000034">
    <property type="protein sequence ID" value="TLD41869.1"/>
    <property type="molecule type" value="Genomic_DNA"/>
</dbReference>
<proteinExistence type="predicted"/>
<comment type="caution">
    <text evidence="1">The sequence shown here is derived from an EMBL/GenBank/DDBJ whole genome shotgun (WGS) entry which is preliminary data.</text>
</comment>
<sequence length="44" mass="5440">MQRRHIWTIDNIYIMKKLLFCNYCHNAEHIYETHALVRNPPVEK</sequence>
<gene>
    <name evidence="1" type="ORF">JETT_1886</name>
</gene>
<accession>A0A533QBS4</accession>